<sequence length="118" mass="12967">MTQLLPHVAHSPPYRYLDPVPYLIDSAPTFSTHLQRLPNPVQRPRPPSANAPKYLDRRRTSASKVSKSGKKKGLVTVATVETVGYPLAASEVRYDAIIERQEASQTSRLAGSPTCQAL</sequence>
<proteinExistence type="predicted"/>
<dbReference type="Proteomes" id="UP000652219">
    <property type="component" value="Unassembled WGS sequence"/>
</dbReference>
<feature type="region of interest" description="Disordered" evidence="1">
    <location>
        <begin position="33"/>
        <end position="71"/>
    </location>
</feature>
<gene>
    <name evidence="2" type="ORF">CSOJ01_15294</name>
</gene>
<dbReference type="EMBL" id="WIGN01000612">
    <property type="protein sequence ID" value="KAF6787084.1"/>
    <property type="molecule type" value="Genomic_DNA"/>
</dbReference>
<reference evidence="2 3" key="1">
    <citation type="journal article" date="2020" name="Phytopathology">
        <title>Genome Sequence Resources of Colletotrichum truncatum, C. plurivorum, C. musicola, and C. sojae: Four Species Pathogenic to Soybean (Glycine max).</title>
        <authorList>
            <person name="Rogerio F."/>
            <person name="Boufleur T.R."/>
            <person name="Ciampi-Guillardi M."/>
            <person name="Sukno S.A."/>
            <person name="Thon M.R."/>
            <person name="Massola Junior N.S."/>
            <person name="Baroncelli R."/>
        </authorList>
    </citation>
    <scope>NUCLEOTIDE SEQUENCE [LARGE SCALE GENOMIC DNA]</scope>
    <source>
        <strain evidence="2 3">LFN0009</strain>
    </source>
</reference>
<evidence type="ECO:0000313" key="2">
    <source>
        <dbReference type="EMBL" id="KAF6787084.1"/>
    </source>
</evidence>
<protein>
    <submittedName>
        <fullName evidence="2">Uncharacterized protein</fullName>
    </submittedName>
</protein>
<comment type="caution">
    <text evidence="2">The sequence shown here is derived from an EMBL/GenBank/DDBJ whole genome shotgun (WGS) entry which is preliminary data.</text>
</comment>
<accession>A0A8H6MJ36</accession>
<dbReference type="AlphaFoldDB" id="A0A8H6MJ36"/>
<evidence type="ECO:0000256" key="1">
    <source>
        <dbReference type="SAM" id="MobiDB-lite"/>
    </source>
</evidence>
<organism evidence="2 3">
    <name type="scientific">Colletotrichum sojae</name>
    <dbReference type="NCBI Taxonomy" id="2175907"/>
    <lineage>
        <taxon>Eukaryota</taxon>
        <taxon>Fungi</taxon>
        <taxon>Dikarya</taxon>
        <taxon>Ascomycota</taxon>
        <taxon>Pezizomycotina</taxon>
        <taxon>Sordariomycetes</taxon>
        <taxon>Hypocreomycetidae</taxon>
        <taxon>Glomerellales</taxon>
        <taxon>Glomerellaceae</taxon>
        <taxon>Colletotrichum</taxon>
        <taxon>Colletotrichum orchidearum species complex</taxon>
    </lineage>
</organism>
<keyword evidence="3" id="KW-1185">Reference proteome</keyword>
<name>A0A8H6MJ36_9PEZI</name>
<evidence type="ECO:0000313" key="3">
    <source>
        <dbReference type="Proteomes" id="UP000652219"/>
    </source>
</evidence>